<dbReference type="Pfam" id="PF02771">
    <property type="entry name" value="Acyl-CoA_dh_N"/>
    <property type="match status" value="1"/>
</dbReference>
<evidence type="ECO:0000313" key="10">
    <source>
        <dbReference type="Proteomes" id="UP000326354"/>
    </source>
</evidence>
<feature type="domain" description="Acyl-CoA oxidase/dehydrogenase middle" evidence="7">
    <location>
        <begin position="115"/>
        <end position="212"/>
    </location>
</feature>
<dbReference type="SUPFAM" id="SSF47203">
    <property type="entry name" value="Acyl-CoA dehydrogenase C-terminal domain-like"/>
    <property type="match status" value="1"/>
</dbReference>
<dbReference type="Pfam" id="PF02770">
    <property type="entry name" value="Acyl-CoA_dh_M"/>
    <property type="match status" value="1"/>
</dbReference>
<dbReference type="EMBL" id="AP019860">
    <property type="protein sequence ID" value="BBM86395.1"/>
    <property type="molecule type" value="Genomic_DNA"/>
</dbReference>
<keyword evidence="5" id="KW-0560">Oxidoreductase</keyword>
<dbReference type="KEGG" id="uam:UABAM_04781"/>
<dbReference type="GO" id="GO:0003995">
    <property type="term" value="F:acyl-CoA dehydrogenase activity"/>
    <property type="evidence" value="ECO:0007669"/>
    <property type="project" value="TreeGrafter"/>
</dbReference>
<feature type="domain" description="Acyl-CoA dehydrogenase/oxidase N-terminal" evidence="8">
    <location>
        <begin position="6"/>
        <end position="111"/>
    </location>
</feature>
<dbReference type="Proteomes" id="UP000326354">
    <property type="component" value="Chromosome"/>
</dbReference>
<dbReference type="Pfam" id="PF00441">
    <property type="entry name" value="Acyl-CoA_dh_1"/>
    <property type="match status" value="1"/>
</dbReference>
<dbReference type="RefSeq" id="WP_151970455.1">
    <property type="nucleotide sequence ID" value="NZ_AP019860.1"/>
</dbReference>
<evidence type="ECO:0000259" key="7">
    <source>
        <dbReference type="Pfam" id="PF02770"/>
    </source>
</evidence>
<evidence type="ECO:0000259" key="8">
    <source>
        <dbReference type="Pfam" id="PF02771"/>
    </source>
</evidence>
<evidence type="ECO:0000256" key="1">
    <source>
        <dbReference type="ARBA" id="ARBA00001974"/>
    </source>
</evidence>
<evidence type="ECO:0000259" key="6">
    <source>
        <dbReference type="Pfam" id="PF00441"/>
    </source>
</evidence>
<proteinExistence type="inferred from homology"/>
<accession>A0A5S9ITL7</accession>
<gene>
    <name evidence="9" type="ORF">UABAM_04781</name>
</gene>
<dbReference type="PANTHER" id="PTHR43884">
    <property type="entry name" value="ACYL-COA DEHYDROGENASE"/>
    <property type="match status" value="1"/>
</dbReference>
<comment type="cofactor">
    <cofactor evidence="1 5">
        <name>FAD</name>
        <dbReference type="ChEBI" id="CHEBI:57692"/>
    </cofactor>
</comment>
<evidence type="ECO:0000256" key="2">
    <source>
        <dbReference type="ARBA" id="ARBA00009347"/>
    </source>
</evidence>
<organism evidence="9 10">
    <name type="scientific">Uabimicrobium amorphum</name>
    <dbReference type="NCBI Taxonomy" id="2596890"/>
    <lineage>
        <taxon>Bacteria</taxon>
        <taxon>Pseudomonadati</taxon>
        <taxon>Planctomycetota</taxon>
        <taxon>Candidatus Uabimicrobiia</taxon>
        <taxon>Candidatus Uabimicrobiales</taxon>
        <taxon>Candidatus Uabimicrobiaceae</taxon>
        <taxon>Candidatus Uabimicrobium</taxon>
    </lineage>
</organism>
<keyword evidence="3 5" id="KW-0285">Flavoprotein</keyword>
<dbReference type="GO" id="GO:0050660">
    <property type="term" value="F:flavin adenine dinucleotide binding"/>
    <property type="evidence" value="ECO:0007669"/>
    <property type="project" value="InterPro"/>
</dbReference>
<keyword evidence="10" id="KW-1185">Reference proteome</keyword>
<dbReference type="InterPro" id="IPR037069">
    <property type="entry name" value="AcylCoA_DH/ox_N_sf"/>
</dbReference>
<evidence type="ECO:0000313" key="9">
    <source>
        <dbReference type="EMBL" id="BBM86395.1"/>
    </source>
</evidence>
<dbReference type="InterPro" id="IPR013786">
    <property type="entry name" value="AcylCoA_DH/ox_N"/>
</dbReference>
<protein>
    <submittedName>
        <fullName evidence="9">Non-ribosomal peptide synthase</fullName>
    </submittedName>
</protein>
<comment type="similarity">
    <text evidence="2 5">Belongs to the acyl-CoA dehydrogenase family.</text>
</comment>
<sequence>MSENVERITSWLKTFAQTRVNFRLQNDRRCIQPHVILELGRQGIFAIQIEKQYGGLGLSHYESCKVIEQLGGIDLTIASMVGQNNMGIRPIVNFGSQQLRDEFLPVLATGQMLTSFAMTEPQAGSHIQGITSTIKKTAENKYLLNAQKMWIGMGSWCGVTCVIAKHSGEQQIPNSMTACIVRNGTPGFSVGEEQLSIGMRGSVQNHMLFRDVVVPDSDIVGKVEEGYIIANDIMQFTRLGVAAMSLGAMKRCLVYTIRYASRRKINTGLLIDNTATKMKINACRAKISAVESLVYTTCELLQQSIIIPEIHMVAKITGTEFLGDVVDDALQLLGGRGYSENNLLAYFFVDARALRIFEGPSETLLYYCGQLMKLRSRRTKVFAHLKATDLKSYLEELDSVLQSSSLGSDENFACSARGKMTCWLVLLATLRLSNITRVLPEYSLTEAWILNRIETQMQQLRLEAYNNLLREVDTQEILNSFANVDIEQVIPDEECDMDRLLRRKI</sequence>
<evidence type="ECO:0000256" key="5">
    <source>
        <dbReference type="RuleBase" id="RU362125"/>
    </source>
</evidence>
<dbReference type="InterPro" id="IPR046373">
    <property type="entry name" value="Acyl-CoA_Oxase/DH_mid-dom_sf"/>
</dbReference>
<evidence type="ECO:0000256" key="3">
    <source>
        <dbReference type="ARBA" id="ARBA00022630"/>
    </source>
</evidence>
<evidence type="ECO:0000256" key="4">
    <source>
        <dbReference type="ARBA" id="ARBA00022827"/>
    </source>
</evidence>
<dbReference type="CDD" id="cd00567">
    <property type="entry name" value="ACAD"/>
    <property type="match status" value="1"/>
</dbReference>
<dbReference type="OrthoDB" id="9802447at2"/>
<dbReference type="AlphaFoldDB" id="A0A5S9ITL7"/>
<dbReference type="SUPFAM" id="SSF56645">
    <property type="entry name" value="Acyl-CoA dehydrogenase NM domain-like"/>
    <property type="match status" value="1"/>
</dbReference>
<dbReference type="Gene3D" id="1.20.140.10">
    <property type="entry name" value="Butyryl-CoA Dehydrogenase, subunit A, domain 3"/>
    <property type="match status" value="1"/>
</dbReference>
<dbReference type="PANTHER" id="PTHR43884:SF9">
    <property type="entry name" value="COMPLEX I ASSEMBLY FACTOR ACAD9, MITOCHONDRIAL"/>
    <property type="match status" value="1"/>
</dbReference>
<keyword evidence="4 5" id="KW-0274">FAD</keyword>
<name>A0A5S9ITL7_UABAM</name>
<dbReference type="InterPro" id="IPR036250">
    <property type="entry name" value="AcylCo_DH-like_C"/>
</dbReference>
<dbReference type="InterPro" id="IPR009075">
    <property type="entry name" value="AcylCo_DH/oxidase_C"/>
</dbReference>
<dbReference type="Gene3D" id="2.40.110.10">
    <property type="entry name" value="Butyryl-CoA Dehydrogenase, subunit A, domain 2"/>
    <property type="match status" value="1"/>
</dbReference>
<feature type="domain" description="Acyl-CoA dehydrogenase/oxidase C-terminal" evidence="6">
    <location>
        <begin position="225"/>
        <end position="365"/>
    </location>
</feature>
<dbReference type="Gene3D" id="1.10.540.10">
    <property type="entry name" value="Acyl-CoA dehydrogenase/oxidase, N-terminal domain"/>
    <property type="match status" value="1"/>
</dbReference>
<dbReference type="InterPro" id="IPR009100">
    <property type="entry name" value="AcylCoA_DH/oxidase_NM_dom_sf"/>
</dbReference>
<dbReference type="InterPro" id="IPR006091">
    <property type="entry name" value="Acyl-CoA_Oxase/DH_mid-dom"/>
</dbReference>
<reference evidence="9 10" key="1">
    <citation type="submission" date="2019-08" db="EMBL/GenBank/DDBJ databases">
        <title>Complete genome sequence of Candidatus Uab amorphum.</title>
        <authorList>
            <person name="Shiratori T."/>
            <person name="Suzuki S."/>
            <person name="Kakizawa Y."/>
            <person name="Ishida K."/>
        </authorList>
    </citation>
    <scope>NUCLEOTIDE SEQUENCE [LARGE SCALE GENOMIC DNA]</scope>
    <source>
        <strain evidence="9 10">SRT547</strain>
    </source>
</reference>